<organism evidence="1 2">
    <name type="scientific">Hymenobacter humi</name>
    <dbReference type="NCBI Taxonomy" id="1411620"/>
    <lineage>
        <taxon>Bacteria</taxon>
        <taxon>Pseudomonadati</taxon>
        <taxon>Bacteroidota</taxon>
        <taxon>Cytophagia</taxon>
        <taxon>Cytophagales</taxon>
        <taxon>Hymenobacteraceae</taxon>
        <taxon>Hymenobacter</taxon>
    </lineage>
</organism>
<evidence type="ECO:0000313" key="2">
    <source>
        <dbReference type="Proteomes" id="UP001596513"/>
    </source>
</evidence>
<dbReference type="Proteomes" id="UP001596513">
    <property type="component" value="Unassembled WGS sequence"/>
</dbReference>
<dbReference type="RefSeq" id="WP_380204890.1">
    <property type="nucleotide sequence ID" value="NZ_JBHTEK010000001.1"/>
</dbReference>
<evidence type="ECO:0008006" key="3">
    <source>
        <dbReference type="Google" id="ProtNLM"/>
    </source>
</evidence>
<accession>A0ABW2U8H8</accession>
<evidence type="ECO:0000313" key="1">
    <source>
        <dbReference type="EMBL" id="MFC7669384.1"/>
    </source>
</evidence>
<gene>
    <name evidence="1" type="ORF">ACFQT0_19980</name>
</gene>
<proteinExistence type="predicted"/>
<keyword evidence="2" id="KW-1185">Reference proteome</keyword>
<comment type="caution">
    <text evidence="1">The sequence shown here is derived from an EMBL/GenBank/DDBJ whole genome shotgun (WGS) entry which is preliminary data.</text>
</comment>
<sequence length="63" mass="6920">MVLLSDGLVNQGRSPAYSDYNFPIYSVAVGDTVPKRDLRLTGLTYNRVAFSGNRFPLEAEPGL</sequence>
<reference evidence="2" key="1">
    <citation type="journal article" date="2019" name="Int. J. Syst. Evol. Microbiol.">
        <title>The Global Catalogue of Microorganisms (GCM) 10K type strain sequencing project: providing services to taxonomists for standard genome sequencing and annotation.</title>
        <authorList>
            <consortium name="The Broad Institute Genomics Platform"/>
            <consortium name="The Broad Institute Genome Sequencing Center for Infectious Disease"/>
            <person name="Wu L."/>
            <person name="Ma J."/>
        </authorList>
    </citation>
    <scope>NUCLEOTIDE SEQUENCE [LARGE SCALE GENOMIC DNA]</scope>
    <source>
        <strain evidence="2">JCM 19635</strain>
    </source>
</reference>
<name>A0ABW2U8H8_9BACT</name>
<dbReference type="EMBL" id="JBHTEK010000001">
    <property type="protein sequence ID" value="MFC7669384.1"/>
    <property type="molecule type" value="Genomic_DNA"/>
</dbReference>
<protein>
    <recommendedName>
        <fullName evidence="3">VWFA domain-containing protein</fullName>
    </recommendedName>
</protein>